<proteinExistence type="inferred from homology"/>
<feature type="domain" description="Bacterial type II secretion system protein E" evidence="2">
    <location>
        <begin position="194"/>
        <end position="208"/>
    </location>
</feature>
<reference evidence="3" key="1">
    <citation type="submission" date="2018-06" db="EMBL/GenBank/DDBJ databases">
        <authorList>
            <person name="Zhirakovskaya E."/>
        </authorList>
    </citation>
    <scope>NUCLEOTIDE SEQUENCE</scope>
</reference>
<dbReference type="GO" id="GO:0005524">
    <property type="term" value="F:ATP binding"/>
    <property type="evidence" value="ECO:0007669"/>
    <property type="project" value="InterPro"/>
</dbReference>
<organism evidence="3">
    <name type="scientific">hydrothermal vent metagenome</name>
    <dbReference type="NCBI Taxonomy" id="652676"/>
    <lineage>
        <taxon>unclassified sequences</taxon>
        <taxon>metagenomes</taxon>
        <taxon>ecological metagenomes</taxon>
    </lineage>
</organism>
<accession>A0A3B1B5M2</accession>
<evidence type="ECO:0000259" key="2">
    <source>
        <dbReference type="PROSITE" id="PS00662"/>
    </source>
</evidence>
<name>A0A3B1B5M2_9ZZZZ</name>
<dbReference type="Pfam" id="PF00437">
    <property type="entry name" value="T2SSE"/>
    <property type="match status" value="1"/>
</dbReference>
<dbReference type="SUPFAM" id="SSF52540">
    <property type="entry name" value="P-loop containing nucleoside triphosphate hydrolases"/>
    <property type="match status" value="1"/>
</dbReference>
<dbReference type="InterPro" id="IPR006321">
    <property type="entry name" value="PilT/PilU"/>
</dbReference>
<dbReference type="PANTHER" id="PTHR30486">
    <property type="entry name" value="TWITCHING MOTILITY PROTEIN PILT"/>
    <property type="match status" value="1"/>
</dbReference>
<dbReference type="Gene3D" id="3.30.450.90">
    <property type="match status" value="1"/>
</dbReference>
<protein>
    <submittedName>
        <fullName evidence="3">Twitching motility protein PilT</fullName>
    </submittedName>
</protein>
<dbReference type="PROSITE" id="PS00662">
    <property type="entry name" value="T2SP_E"/>
    <property type="match status" value="1"/>
</dbReference>
<gene>
    <name evidence="3" type="ORF">MNBD_GAMMA25-2634</name>
</gene>
<dbReference type="NCBIfam" id="TIGR01420">
    <property type="entry name" value="pilT_fam"/>
    <property type="match status" value="1"/>
</dbReference>
<dbReference type="InterPro" id="IPR027417">
    <property type="entry name" value="P-loop_NTPase"/>
</dbReference>
<dbReference type="SMART" id="SM00382">
    <property type="entry name" value="AAA"/>
    <property type="match status" value="1"/>
</dbReference>
<dbReference type="InterPro" id="IPR050921">
    <property type="entry name" value="T4SS_GSP_E_ATPase"/>
</dbReference>
<dbReference type="InterPro" id="IPR003593">
    <property type="entry name" value="AAA+_ATPase"/>
</dbReference>
<dbReference type="InterPro" id="IPR001482">
    <property type="entry name" value="T2SS/T4SS_dom"/>
</dbReference>
<sequence length="365" mass="40339">MSRVDAFLELVVKQNGSDLHLVASNPPRVRLNGDTYSIKYRKLSTSETEDLIFEIMSKAEIKTFKKESNLDFAYQIDGLARFRVNAFKHLDGVGAVFRVIPSEIKTLNELGLPPVIKNLARQRKGLILVTGPTGSGKSTTLAAMIDYINSERKGHIITIEDPIEFIHHNKCSLVSQREVGEHTKDFASALHSALREDPDVILVGELRDLETIHLALTAAEMGILVMATLHTSSAASSIDRIINVFPPGEEAYVRTMLSTSLCGAISQQLLRTADARGRIAAIEIMVNNPAIANVIREGKSEQLDNIIQSGGMQGMQLMDTALKRLLDAKLVTGDDAYMKARNKTDFDRYRDTGEMSDESDKNPEE</sequence>
<dbReference type="AlphaFoldDB" id="A0A3B1B5M2"/>
<dbReference type="CDD" id="cd01131">
    <property type="entry name" value="PilT"/>
    <property type="match status" value="1"/>
</dbReference>
<evidence type="ECO:0000313" key="3">
    <source>
        <dbReference type="EMBL" id="VAX07324.1"/>
    </source>
</evidence>
<comment type="similarity">
    <text evidence="1">Belongs to the GSP E family.</text>
</comment>
<dbReference type="EMBL" id="UOFY01000015">
    <property type="protein sequence ID" value="VAX07324.1"/>
    <property type="molecule type" value="Genomic_DNA"/>
</dbReference>
<dbReference type="PANTHER" id="PTHR30486:SF6">
    <property type="entry name" value="TYPE IV PILUS RETRACTATION ATPASE PILT"/>
    <property type="match status" value="1"/>
</dbReference>
<dbReference type="Gene3D" id="3.40.50.300">
    <property type="entry name" value="P-loop containing nucleotide triphosphate hydrolases"/>
    <property type="match status" value="1"/>
</dbReference>
<dbReference type="GO" id="GO:0016887">
    <property type="term" value="F:ATP hydrolysis activity"/>
    <property type="evidence" value="ECO:0007669"/>
    <property type="project" value="InterPro"/>
</dbReference>
<evidence type="ECO:0000256" key="1">
    <source>
        <dbReference type="ARBA" id="ARBA00006611"/>
    </source>
</evidence>